<keyword evidence="1" id="KW-1133">Transmembrane helix</keyword>
<protein>
    <submittedName>
        <fullName evidence="2">Alanine dehydrogenase</fullName>
        <ecNumber evidence="2">1.4.1.1</ecNumber>
    </submittedName>
</protein>
<dbReference type="AlphaFoldDB" id="A0A7G9Z5L0"/>
<dbReference type="Pfam" id="PF02423">
    <property type="entry name" value="OCD_Mu_crystall"/>
    <property type="match status" value="1"/>
</dbReference>
<gene>
    <name evidence="2" type="primary">ala</name>
    <name evidence="2" type="ORF">JEPGKGNF_00006</name>
</gene>
<dbReference type="SUPFAM" id="SSF51735">
    <property type="entry name" value="NAD(P)-binding Rossmann-fold domains"/>
    <property type="match status" value="1"/>
</dbReference>
<proteinExistence type="predicted"/>
<evidence type="ECO:0000256" key="1">
    <source>
        <dbReference type="SAM" id="Phobius"/>
    </source>
</evidence>
<organism evidence="2">
    <name type="scientific">Candidatus Methanophaga sp. ANME-1 ERB7</name>
    <dbReference type="NCBI Taxonomy" id="2759913"/>
    <lineage>
        <taxon>Archaea</taxon>
        <taxon>Methanobacteriati</taxon>
        <taxon>Methanobacteriota</taxon>
        <taxon>Stenosarchaea group</taxon>
        <taxon>Methanomicrobia</taxon>
        <taxon>Candidatus Methanophagales</taxon>
        <taxon>Candidatus Methanophagaceae</taxon>
        <taxon>Candidatus Methanophaga</taxon>
    </lineage>
</organism>
<name>A0A7G9Z5L0_9EURY</name>
<dbReference type="GO" id="GO:0000286">
    <property type="term" value="F:alanine dehydrogenase activity"/>
    <property type="evidence" value="ECO:0007669"/>
    <property type="project" value="UniProtKB-EC"/>
</dbReference>
<evidence type="ECO:0000313" key="2">
    <source>
        <dbReference type="EMBL" id="QNO55544.1"/>
    </source>
</evidence>
<keyword evidence="1" id="KW-0812">Transmembrane</keyword>
<feature type="transmembrane region" description="Helical" evidence="1">
    <location>
        <begin position="48"/>
        <end position="65"/>
    </location>
</feature>
<dbReference type="EMBL" id="MT631618">
    <property type="protein sequence ID" value="QNO55544.1"/>
    <property type="molecule type" value="Genomic_DNA"/>
</dbReference>
<keyword evidence="1" id="KW-0472">Membrane</keyword>
<dbReference type="Gene3D" id="3.30.1780.10">
    <property type="entry name" value="ornithine cyclodeaminase, domain 1"/>
    <property type="match status" value="1"/>
</dbReference>
<accession>A0A7G9Z5L0</accession>
<dbReference type="InterPro" id="IPR036291">
    <property type="entry name" value="NAD(P)-bd_dom_sf"/>
</dbReference>
<dbReference type="InterPro" id="IPR023401">
    <property type="entry name" value="ODC_N"/>
</dbReference>
<sequence length="68" mass="7248">MPAYVDDMENEALAVEVVSVFPSNKQQGLPIIHAAVLLLEANTGRPKALVAGGVLTALLIFFKSLNKL</sequence>
<keyword evidence="2" id="KW-0560">Oxidoreductase</keyword>
<dbReference type="InterPro" id="IPR003462">
    <property type="entry name" value="ODC_Mu_crystall"/>
</dbReference>
<dbReference type="EC" id="1.4.1.1" evidence="2"/>
<reference evidence="2" key="1">
    <citation type="submission" date="2020-06" db="EMBL/GenBank/DDBJ databases">
        <title>Unique genomic features of the anaerobic methanotrophic archaea.</title>
        <authorList>
            <person name="Chadwick G.L."/>
            <person name="Skennerton C.T."/>
            <person name="Laso-Perez R."/>
            <person name="Leu A.O."/>
            <person name="Speth D.R."/>
            <person name="Yu H."/>
            <person name="Morgan-Lang C."/>
            <person name="Hatzenpichler R."/>
            <person name="Goudeau D."/>
            <person name="Malmstrom R."/>
            <person name="Brazelton W.J."/>
            <person name="Woyke T."/>
            <person name="Hallam S.J."/>
            <person name="Tyson G.W."/>
            <person name="Wegener G."/>
            <person name="Boetius A."/>
            <person name="Orphan V."/>
        </authorList>
    </citation>
    <scope>NUCLEOTIDE SEQUENCE</scope>
</reference>